<dbReference type="EMBL" id="JAGYPM010000009">
    <property type="protein sequence ID" value="MBS4193232.1"/>
    <property type="molecule type" value="Genomic_DNA"/>
</dbReference>
<organism evidence="1 2">
    <name type="scientific">Cytobacillus citreus</name>
    <dbReference type="NCBI Taxonomy" id="2833586"/>
    <lineage>
        <taxon>Bacteria</taxon>
        <taxon>Bacillati</taxon>
        <taxon>Bacillota</taxon>
        <taxon>Bacilli</taxon>
        <taxon>Bacillales</taxon>
        <taxon>Bacillaceae</taxon>
        <taxon>Cytobacillus</taxon>
    </lineage>
</organism>
<dbReference type="Proteomes" id="UP000681027">
    <property type="component" value="Unassembled WGS sequence"/>
</dbReference>
<evidence type="ECO:0000313" key="2">
    <source>
        <dbReference type="Proteomes" id="UP000681027"/>
    </source>
</evidence>
<protein>
    <submittedName>
        <fullName evidence="1">Uncharacterized protein</fullName>
    </submittedName>
</protein>
<evidence type="ECO:0000313" key="1">
    <source>
        <dbReference type="EMBL" id="MBS4193232.1"/>
    </source>
</evidence>
<comment type="caution">
    <text evidence="1">The sequence shown here is derived from an EMBL/GenBank/DDBJ whole genome shotgun (WGS) entry which is preliminary data.</text>
</comment>
<dbReference type="RefSeq" id="WP_213104664.1">
    <property type="nucleotide sequence ID" value="NZ_JAGYPM010000009.1"/>
</dbReference>
<keyword evidence="2" id="KW-1185">Reference proteome</keyword>
<accession>A0ABS5NZH0</accession>
<gene>
    <name evidence="1" type="ORF">KHA94_24380</name>
</gene>
<proteinExistence type="predicted"/>
<reference evidence="1 2" key="1">
    <citation type="submission" date="2021-05" db="EMBL/GenBank/DDBJ databases">
        <title>Novel Bacillus species.</title>
        <authorList>
            <person name="Liu G."/>
        </authorList>
    </citation>
    <scope>NUCLEOTIDE SEQUENCE [LARGE SCALE GENOMIC DNA]</scope>
    <source>
        <strain evidence="1 2">FJAT-49705</strain>
    </source>
</reference>
<sequence length="56" mass="6704">MQENEALMDVLFKKYYESIENGHSLDYDDVLENETLEISKKRQQHIEVILSIKYLV</sequence>
<name>A0ABS5NZH0_9BACI</name>